<keyword evidence="1" id="KW-0677">Repeat</keyword>
<keyword evidence="2" id="KW-0611">Plant defense</keyword>
<dbReference type="InterPro" id="IPR050905">
    <property type="entry name" value="Plant_NBS-LRR"/>
</dbReference>
<evidence type="ECO:0000256" key="1">
    <source>
        <dbReference type="ARBA" id="ARBA00022737"/>
    </source>
</evidence>
<proteinExistence type="predicted"/>
<accession>A0A314XKQ5</accession>
<keyword evidence="5" id="KW-1185">Reference proteome</keyword>
<dbReference type="PANTHER" id="PTHR33463">
    <property type="entry name" value="NB-ARC DOMAIN-CONTAINING PROTEIN-RELATED"/>
    <property type="match status" value="1"/>
</dbReference>
<dbReference type="PANTHER" id="PTHR33463:SF203">
    <property type="entry name" value="AAA+ ATPASE DOMAIN-CONTAINING PROTEIN"/>
    <property type="match status" value="1"/>
</dbReference>
<dbReference type="Pfam" id="PF23598">
    <property type="entry name" value="LRR_14"/>
    <property type="match status" value="1"/>
</dbReference>
<evidence type="ECO:0000256" key="2">
    <source>
        <dbReference type="ARBA" id="ARBA00022821"/>
    </source>
</evidence>
<comment type="caution">
    <text evidence="4">The sequence shown here is derived from an EMBL/GenBank/DDBJ whole genome shotgun (WGS) entry which is preliminary data.</text>
</comment>
<gene>
    <name evidence="4" type="ORF">Pyn_28231</name>
</gene>
<dbReference type="EMBL" id="PJQY01002598">
    <property type="protein sequence ID" value="PQP92260.1"/>
    <property type="molecule type" value="Genomic_DNA"/>
</dbReference>
<feature type="domain" description="Disease resistance R13L4/SHOC-2-like LRR" evidence="3">
    <location>
        <begin position="114"/>
        <end position="199"/>
    </location>
</feature>
<organism evidence="4 5">
    <name type="scientific">Prunus yedoensis var. nudiflora</name>
    <dbReference type="NCBI Taxonomy" id="2094558"/>
    <lineage>
        <taxon>Eukaryota</taxon>
        <taxon>Viridiplantae</taxon>
        <taxon>Streptophyta</taxon>
        <taxon>Embryophyta</taxon>
        <taxon>Tracheophyta</taxon>
        <taxon>Spermatophyta</taxon>
        <taxon>Magnoliopsida</taxon>
        <taxon>eudicotyledons</taxon>
        <taxon>Gunneridae</taxon>
        <taxon>Pentapetalae</taxon>
        <taxon>rosids</taxon>
        <taxon>fabids</taxon>
        <taxon>Rosales</taxon>
        <taxon>Rosaceae</taxon>
        <taxon>Amygdaloideae</taxon>
        <taxon>Amygdaleae</taxon>
        <taxon>Prunus</taxon>
    </lineage>
</organism>
<evidence type="ECO:0000313" key="4">
    <source>
        <dbReference type="EMBL" id="PQP92260.1"/>
    </source>
</evidence>
<sequence length="240" mass="26779">MHDVVRDVAISIASKDPHRFMVRSFDAKGEGGGWLGVQKVTNQEHCSAISLIDVTLDENITNGLEYPKLELLQLKNSSSSSEYSNHFKGLRELKVLALLGMDMSGYLASEKSLPLGEPKYLHTLCLEDCKLGDISHVIGRLESLEILSFARSKINKLPIEIGHLQRLRMLDATDCKGLEEIPHGVLSNLRRLEELYLAESFLNWGQAIESKDETSMASLDEVMSLFDHLNVVARCLDVAK</sequence>
<dbReference type="InterPro" id="IPR032675">
    <property type="entry name" value="LRR_dom_sf"/>
</dbReference>
<reference evidence="4 5" key="1">
    <citation type="submission" date="2018-02" db="EMBL/GenBank/DDBJ databases">
        <title>Draft genome of wild Prunus yedoensis var. nudiflora.</title>
        <authorList>
            <person name="Baek S."/>
            <person name="Kim J.-H."/>
            <person name="Choi K."/>
            <person name="Kim G.-B."/>
            <person name="Cho A."/>
            <person name="Jang H."/>
            <person name="Shin C.-H."/>
            <person name="Yu H.-J."/>
            <person name="Mun J.-H."/>
        </authorList>
    </citation>
    <scope>NUCLEOTIDE SEQUENCE [LARGE SCALE GENOMIC DNA]</scope>
    <source>
        <strain evidence="5">cv. Jeju island</strain>
        <tissue evidence="4">Leaf</tissue>
    </source>
</reference>
<dbReference type="OrthoDB" id="1165828at2759"/>
<dbReference type="SUPFAM" id="SSF52058">
    <property type="entry name" value="L domain-like"/>
    <property type="match status" value="1"/>
</dbReference>
<dbReference type="Proteomes" id="UP000250321">
    <property type="component" value="Unassembled WGS sequence"/>
</dbReference>
<dbReference type="AlphaFoldDB" id="A0A314XKQ5"/>
<dbReference type="Gene3D" id="3.80.10.10">
    <property type="entry name" value="Ribonuclease Inhibitor"/>
    <property type="match status" value="1"/>
</dbReference>
<evidence type="ECO:0000313" key="5">
    <source>
        <dbReference type="Proteomes" id="UP000250321"/>
    </source>
</evidence>
<protein>
    <submittedName>
        <fullName evidence="4">Putative disease resistance protein</fullName>
    </submittedName>
</protein>
<dbReference type="STRING" id="2094558.A0A314XKQ5"/>
<dbReference type="InterPro" id="IPR055414">
    <property type="entry name" value="LRR_R13L4/SHOC2-like"/>
</dbReference>
<name>A0A314XKQ5_PRUYE</name>
<evidence type="ECO:0000259" key="3">
    <source>
        <dbReference type="Pfam" id="PF23598"/>
    </source>
</evidence>